<evidence type="ECO:0000313" key="11">
    <source>
        <dbReference type="Proteomes" id="UP000078558"/>
    </source>
</evidence>
<evidence type="ECO:0000256" key="7">
    <source>
        <dbReference type="ARBA" id="ARBA00023136"/>
    </source>
</evidence>
<dbReference type="EMBL" id="FLRC01000030">
    <property type="protein sequence ID" value="SBT26236.1"/>
    <property type="molecule type" value="Genomic_DNA"/>
</dbReference>
<dbReference type="RefSeq" id="WP_067755644.1">
    <property type="nucleotide sequence ID" value="NZ_LT907988.1"/>
</dbReference>
<accession>A0A1C3K405</accession>
<comment type="subcellular location">
    <subcellularLocation>
        <location evidence="1">Cell membrane</location>
        <topology evidence="1">Multi-pass membrane protein</topology>
    </subcellularLocation>
</comment>
<dbReference type="GO" id="GO:0015385">
    <property type="term" value="F:sodium:proton antiporter activity"/>
    <property type="evidence" value="ECO:0007669"/>
    <property type="project" value="TreeGrafter"/>
</dbReference>
<dbReference type="GO" id="GO:0005886">
    <property type="term" value="C:plasma membrane"/>
    <property type="evidence" value="ECO:0007669"/>
    <property type="project" value="UniProtKB-SubCell"/>
</dbReference>
<evidence type="ECO:0000256" key="2">
    <source>
        <dbReference type="ARBA" id="ARBA00009212"/>
    </source>
</evidence>
<keyword evidence="11" id="KW-1185">Reference proteome</keyword>
<keyword evidence="5 8" id="KW-0812">Transmembrane</keyword>
<dbReference type="AlphaFoldDB" id="A0A1C3K405"/>
<evidence type="ECO:0000256" key="6">
    <source>
        <dbReference type="ARBA" id="ARBA00022989"/>
    </source>
</evidence>
<dbReference type="KEGG" id="odi:ODI_R3169"/>
<proteinExistence type="inferred from homology"/>
<evidence type="ECO:0000256" key="5">
    <source>
        <dbReference type="ARBA" id="ARBA00022692"/>
    </source>
</evidence>
<feature type="transmembrane region" description="Helical" evidence="8">
    <location>
        <begin position="70"/>
        <end position="92"/>
    </location>
</feature>
<comment type="similarity">
    <text evidence="2">Belongs to the CPA3 antiporters (TC 2.A.63) subunit F family.</text>
</comment>
<keyword evidence="7 8" id="KW-0472">Membrane</keyword>
<sequence length="100" mass="10618">MIETLQDIDLAVSQIARLLLVLVAVPLGMTLVRMLRGPDDADRYVALDMLTGVAVTAAALAAVVTGRREYMDVGLGVAVFGFVGTCALAAFLEHQKGDRE</sequence>
<dbReference type="PANTHER" id="PTHR34702:SF1">
    <property type="entry name" value="NA(+)_H(+) ANTIPORTER SUBUNIT F"/>
    <property type="match status" value="1"/>
</dbReference>
<dbReference type="Proteomes" id="UP000078558">
    <property type="component" value="Chromosome I"/>
</dbReference>
<evidence type="ECO:0000313" key="10">
    <source>
        <dbReference type="EMBL" id="SOE51065.1"/>
    </source>
</evidence>
<evidence type="ECO:0000313" key="9">
    <source>
        <dbReference type="EMBL" id="SBT26236.1"/>
    </source>
</evidence>
<dbReference type="InterPro" id="IPR007208">
    <property type="entry name" value="MrpF/PhaF-like"/>
</dbReference>
<evidence type="ECO:0000256" key="3">
    <source>
        <dbReference type="ARBA" id="ARBA00022448"/>
    </source>
</evidence>
<dbReference type="Pfam" id="PF04066">
    <property type="entry name" value="MrpF_PhaF"/>
    <property type="match status" value="1"/>
</dbReference>
<keyword evidence="4" id="KW-1003">Cell membrane</keyword>
<feature type="transmembrane region" description="Helical" evidence="8">
    <location>
        <begin position="15"/>
        <end position="32"/>
    </location>
</feature>
<dbReference type="STRING" id="1851544.ODI_03580"/>
<dbReference type="PANTHER" id="PTHR34702">
    <property type="entry name" value="NA(+)/H(+) ANTIPORTER SUBUNIT F1"/>
    <property type="match status" value="1"/>
</dbReference>
<keyword evidence="6 8" id="KW-1133">Transmembrane helix</keyword>
<name>A0A1C3K405_9BURK</name>
<evidence type="ECO:0000256" key="4">
    <source>
        <dbReference type="ARBA" id="ARBA00022475"/>
    </source>
</evidence>
<keyword evidence="3" id="KW-0813">Transport</keyword>
<dbReference type="EMBL" id="LT907988">
    <property type="protein sequence ID" value="SOE51065.1"/>
    <property type="molecule type" value="Genomic_DNA"/>
</dbReference>
<feature type="transmembrane region" description="Helical" evidence="8">
    <location>
        <begin position="44"/>
        <end position="64"/>
    </location>
</feature>
<reference evidence="9 11" key="1">
    <citation type="submission" date="2016-06" db="EMBL/GenBank/DDBJ databases">
        <authorList>
            <person name="Kjaerup R.B."/>
            <person name="Dalgaard T.S."/>
            <person name="Juul-Madsen H.R."/>
        </authorList>
    </citation>
    <scope>NUCLEOTIDE SEQUENCE [LARGE SCALE GENOMIC DNA]</scope>
    <source>
        <strain evidence="9">Orrdi1</strain>
    </source>
</reference>
<evidence type="ECO:0000256" key="8">
    <source>
        <dbReference type="SAM" id="Phobius"/>
    </source>
</evidence>
<protein>
    <recommendedName>
        <fullName evidence="12">Na(+) H(+) antiporter subunit F</fullName>
    </recommendedName>
</protein>
<evidence type="ECO:0008006" key="12">
    <source>
        <dbReference type="Google" id="ProtNLM"/>
    </source>
</evidence>
<evidence type="ECO:0000256" key="1">
    <source>
        <dbReference type="ARBA" id="ARBA00004651"/>
    </source>
</evidence>
<organism evidence="9 11">
    <name type="scientific">Orrella dioscoreae</name>
    <dbReference type="NCBI Taxonomy" id="1851544"/>
    <lineage>
        <taxon>Bacteria</taxon>
        <taxon>Pseudomonadati</taxon>
        <taxon>Pseudomonadota</taxon>
        <taxon>Betaproteobacteria</taxon>
        <taxon>Burkholderiales</taxon>
        <taxon>Alcaligenaceae</taxon>
        <taxon>Orrella</taxon>
    </lineage>
</organism>
<reference evidence="10 11" key="2">
    <citation type="submission" date="2017-08" db="EMBL/GenBank/DDBJ databases">
        <authorList>
            <person name="de Groot N.N."/>
        </authorList>
    </citation>
    <scope>NUCLEOTIDE SEQUENCE [LARGE SCALE GENOMIC DNA]</scope>
    <source>
        <strain evidence="10">Orrdi1</strain>
    </source>
</reference>
<gene>
    <name evidence="9" type="ORF">ODI_03580</name>
    <name evidence="10" type="ORF">ODI_R3169</name>
</gene>